<dbReference type="PANTHER" id="PTHR33142:SF28">
    <property type="entry name" value="CYCLIN-DEPENDENT PROTEIN KINASE INHIBITOR SMR13"/>
    <property type="match status" value="1"/>
</dbReference>
<proteinExistence type="predicted"/>
<keyword evidence="1" id="KW-0649">Protein kinase inhibitor</keyword>
<dbReference type="Proteomes" id="UP000077755">
    <property type="component" value="Chromosome 7"/>
</dbReference>
<dbReference type="InterPro" id="IPR040389">
    <property type="entry name" value="SMR"/>
</dbReference>
<reference evidence="4" key="2">
    <citation type="submission" date="2022-03" db="EMBL/GenBank/DDBJ databases">
        <title>Draft title - Genomic analysis of global carrot germplasm unveils the trajectory of domestication and the origin of high carotenoid orange carrot.</title>
        <authorList>
            <person name="Iorizzo M."/>
            <person name="Ellison S."/>
            <person name="Senalik D."/>
            <person name="Macko-Podgorni A."/>
            <person name="Grzebelus D."/>
            <person name="Bostan H."/>
            <person name="Rolling W."/>
            <person name="Curaba J."/>
            <person name="Simon P."/>
        </authorList>
    </citation>
    <scope>NUCLEOTIDE SEQUENCE</scope>
    <source>
        <tissue evidence="4">Leaf</tissue>
    </source>
</reference>
<evidence type="ECO:0000256" key="2">
    <source>
        <dbReference type="ARBA" id="ARBA00023306"/>
    </source>
</evidence>
<keyword evidence="5" id="KW-1185">Reference proteome</keyword>
<dbReference type="GO" id="GO:0005634">
    <property type="term" value="C:nucleus"/>
    <property type="evidence" value="ECO:0007669"/>
    <property type="project" value="TreeGrafter"/>
</dbReference>
<organism evidence="4 5">
    <name type="scientific">Daucus carota subsp. sativus</name>
    <name type="common">Carrot</name>
    <dbReference type="NCBI Taxonomy" id="79200"/>
    <lineage>
        <taxon>Eukaryota</taxon>
        <taxon>Viridiplantae</taxon>
        <taxon>Streptophyta</taxon>
        <taxon>Embryophyta</taxon>
        <taxon>Tracheophyta</taxon>
        <taxon>Spermatophyta</taxon>
        <taxon>Magnoliopsida</taxon>
        <taxon>eudicotyledons</taxon>
        <taxon>Gunneridae</taxon>
        <taxon>Pentapetalae</taxon>
        <taxon>asterids</taxon>
        <taxon>campanulids</taxon>
        <taxon>Apiales</taxon>
        <taxon>Apiaceae</taxon>
        <taxon>Apioideae</taxon>
        <taxon>Scandiceae</taxon>
        <taxon>Daucinae</taxon>
        <taxon>Daucus</taxon>
        <taxon>Daucus sect. Daucus</taxon>
    </lineage>
</organism>
<reference evidence="4" key="1">
    <citation type="journal article" date="2016" name="Nat. Genet.">
        <title>A high-quality carrot genome assembly provides new insights into carotenoid accumulation and asterid genome evolution.</title>
        <authorList>
            <person name="Iorizzo M."/>
            <person name="Ellison S."/>
            <person name="Senalik D."/>
            <person name="Zeng P."/>
            <person name="Satapoomin P."/>
            <person name="Huang J."/>
            <person name="Bowman M."/>
            <person name="Iovene M."/>
            <person name="Sanseverino W."/>
            <person name="Cavagnaro P."/>
            <person name="Yildiz M."/>
            <person name="Macko-Podgorni A."/>
            <person name="Moranska E."/>
            <person name="Grzebelus E."/>
            <person name="Grzebelus D."/>
            <person name="Ashrafi H."/>
            <person name="Zheng Z."/>
            <person name="Cheng S."/>
            <person name="Spooner D."/>
            <person name="Van Deynze A."/>
            <person name="Simon P."/>
        </authorList>
    </citation>
    <scope>NUCLEOTIDE SEQUENCE</scope>
    <source>
        <tissue evidence="4">Leaf</tissue>
    </source>
</reference>
<dbReference type="PANTHER" id="PTHR33142">
    <property type="entry name" value="CYCLIN-DEPENDENT PROTEIN KINASE INHIBITOR SMR13"/>
    <property type="match status" value="1"/>
</dbReference>
<sequence length="97" mass="10749">MSTTNDADGLVENLTLENINSTNPEVLNNGCSTPKGKKFRIPRINKCPPAPMKRRSSTTTMVSSVKRSPISFFSPPDLELFFFFASDHPLCVNDNTN</sequence>
<accession>A0AAF0XIK7</accession>
<evidence type="ECO:0000313" key="5">
    <source>
        <dbReference type="Proteomes" id="UP000077755"/>
    </source>
</evidence>
<protein>
    <submittedName>
        <fullName evidence="4">Uncharacterized protein</fullName>
    </submittedName>
</protein>
<keyword evidence="2" id="KW-0131">Cell cycle</keyword>
<evidence type="ECO:0000256" key="1">
    <source>
        <dbReference type="ARBA" id="ARBA00023013"/>
    </source>
</evidence>
<feature type="region of interest" description="Disordered" evidence="3">
    <location>
        <begin position="38"/>
        <end position="62"/>
    </location>
</feature>
<gene>
    <name evidence="4" type="ORF">DCAR_0728192</name>
</gene>
<name>A0AAF0XIK7_DAUCS</name>
<evidence type="ECO:0000256" key="3">
    <source>
        <dbReference type="SAM" id="MobiDB-lite"/>
    </source>
</evidence>
<dbReference type="EMBL" id="CP093349">
    <property type="protein sequence ID" value="WOH08745.1"/>
    <property type="molecule type" value="Genomic_DNA"/>
</dbReference>
<dbReference type="AlphaFoldDB" id="A0AAF0XIK7"/>
<evidence type="ECO:0000313" key="4">
    <source>
        <dbReference type="EMBL" id="WOH08745.1"/>
    </source>
</evidence>
<dbReference type="GO" id="GO:0004860">
    <property type="term" value="F:protein kinase inhibitor activity"/>
    <property type="evidence" value="ECO:0007669"/>
    <property type="project" value="UniProtKB-KW"/>
</dbReference>
<dbReference type="GO" id="GO:0032875">
    <property type="term" value="P:regulation of DNA endoreduplication"/>
    <property type="evidence" value="ECO:0007669"/>
    <property type="project" value="InterPro"/>
</dbReference>